<sequence length="690" mass="75771">MDISHKSRWKDVEKTAKMLSKTSCPASTAFKMTKIKVNPKIANTIDYKIKNVNTKTTKATIRPPPDTTKEIYEQPPLASRGSKKTVTNGLLAEFSVAFRDHCKYTPHNNKRSNNSTSPPVFVQSPELLAIFRQVEDTYGGPVVSTKRLKAWIKSTGFDKQQALSYAEFMKLCALIIDLSDPMQTGAKNSLSSTSLKACEGVKLDRNEDLGSLVSGEGGRLRRAGAGGEGRAGLHNSASLASWDNVPYEKYGKLINLRKVIVAMGGAPALAASQSTPILQSHSKDPSSALRGSDPTAPQDGPSRAHTPYLITQRKSAAASLFEYDENAPDITSPAKVDPDEMVTLVKNQKRAARRHQREEESRLKKANQPAPPKLPIGDRLFDAQLQSVSVEGDHLIRTSQAEIFRRTQGIKNTLRERSAQSQKMQSMANSLNTKLAVVLTQITETKSKQIAKEQFVDKINLVADRKQDLQTAKLKKKAKADRTILQRRKTAQIAKSEVDRALLQREMVQANMLDQLKTNKNVVRRTSVSFTPSKVAPDGDRKAKRAEKKKHSELFKQSMDSMLEVKESRKGMKTVLATSQIPIGGEELFENSEEGSPSLGSPSFAMDSKFSVGSMSAGGRPKSRGELLPPSMFSAERIYDKGRCSPPQVPFGTTGPRTADTPASVLRQIRSPDARTETAGKLISSPTPWS</sequence>
<dbReference type="EMBL" id="BRYA01001453">
    <property type="protein sequence ID" value="GMI43463.1"/>
    <property type="molecule type" value="Genomic_DNA"/>
</dbReference>
<feature type="region of interest" description="Disordered" evidence="1">
    <location>
        <begin position="212"/>
        <end position="232"/>
    </location>
</feature>
<evidence type="ECO:0000313" key="3">
    <source>
        <dbReference type="Proteomes" id="UP001165065"/>
    </source>
</evidence>
<dbReference type="AlphaFoldDB" id="A0A9W7LBI2"/>
<comment type="caution">
    <text evidence="2">The sequence shown here is derived from an EMBL/GenBank/DDBJ whole genome shotgun (WGS) entry which is preliminary data.</text>
</comment>
<accession>A0A9W7LBI2</accession>
<feature type="region of interest" description="Disordered" evidence="1">
    <location>
        <begin position="525"/>
        <end position="558"/>
    </location>
</feature>
<feature type="compositionally biased region" description="Low complexity" evidence="1">
    <location>
        <begin position="594"/>
        <end position="603"/>
    </location>
</feature>
<dbReference type="OrthoDB" id="193506at2759"/>
<feature type="region of interest" description="Disordered" evidence="1">
    <location>
        <begin position="641"/>
        <end position="690"/>
    </location>
</feature>
<evidence type="ECO:0000256" key="1">
    <source>
        <dbReference type="SAM" id="MobiDB-lite"/>
    </source>
</evidence>
<feature type="region of interest" description="Disordered" evidence="1">
    <location>
        <begin position="347"/>
        <end position="374"/>
    </location>
</feature>
<gene>
    <name evidence="2" type="ORF">TrCOL_g4291</name>
</gene>
<reference evidence="3" key="1">
    <citation type="journal article" date="2023" name="Commun. Biol.">
        <title>Genome analysis of Parmales, the sister group of diatoms, reveals the evolutionary specialization of diatoms from phago-mixotrophs to photoautotrophs.</title>
        <authorList>
            <person name="Ban H."/>
            <person name="Sato S."/>
            <person name="Yoshikawa S."/>
            <person name="Yamada K."/>
            <person name="Nakamura Y."/>
            <person name="Ichinomiya M."/>
            <person name="Sato N."/>
            <person name="Blanc-Mathieu R."/>
            <person name="Endo H."/>
            <person name="Kuwata A."/>
            <person name="Ogata H."/>
        </authorList>
    </citation>
    <scope>NUCLEOTIDE SEQUENCE [LARGE SCALE GENOMIC DNA]</scope>
</reference>
<feature type="compositionally biased region" description="Basic residues" evidence="1">
    <location>
        <begin position="542"/>
        <end position="551"/>
    </location>
</feature>
<name>A0A9W7LBI2_9STRA</name>
<proteinExistence type="predicted"/>
<keyword evidence="3" id="KW-1185">Reference proteome</keyword>
<dbReference type="Proteomes" id="UP001165065">
    <property type="component" value="Unassembled WGS sequence"/>
</dbReference>
<organism evidence="2 3">
    <name type="scientific">Triparma columacea</name>
    <dbReference type="NCBI Taxonomy" id="722753"/>
    <lineage>
        <taxon>Eukaryota</taxon>
        <taxon>Sar</taxon>
        <taxon>Stramenopiles</taxon>
        <taxon>Ochrophyta</taxon>
        <taxon>Bolidophyceae</taxon>
        <taxon>Parmales</taxon>
        <taxon>Triparmaceae</taxon>
        <taxon>Triparma</taxon>
    </lineage>
</organism>
<evidence type="ECO:0000313" key="2">
    <source>
        <dbReference type="EMBL" id="GMI43463.1"/>
    </source>
</evidence>
<feature type="region of interest" description="Disordered" evidence="1">
    <location>
        <begin position="272"/>
        <end position="305"/>
    </location>
</feature>
<protein>
    <submittedName>
        <fullName evidence="2">Uncharacterized protein</fullName>
    </submittedName>
</protein>
<feature type="region of interest" description="Disordered" evidence="1">
    <location>
        <begin position="586"/>
        <end position="605"/>
    </location>
</feature>